<dbReference type="Pfam" id="PF00567">
    <property type="entry name" value="TUDOR"/>
    <property type="match status" value="1"/>
</dbReference>
<dbReference type="Proteomes" id="UP001233999">
    <property type="component" value="Unassembled WGS sequence"/>
</dbReference>
<comment type="catalytic activity">
    <reaction evidence="7">
        <text>ATP + H2O = ADP + phosphate + H(+)</text>
        <dbReference type="Rhea" id="RHEA:13065"/>
        <dbReference type="ChEBI" id="CHEBI:15377"/>
        <dbReference type="ChEBI" id="CHEBI:15378"/>
        <dbReference type="ChEBI" id="CHEBI:30616"/>
        <dbReference type="ChEBI" id="CHEBI:43474"/>
        <dbReference type="ChEBI" id="CHEBI:456216"/>
        <dbReference type="EC" id="3.6.4.13"/>
    </reaction>
</comment>
<feature type="non-terminal residue" evidence="9">
    <location>
        <position position="1"/>
    </location>
</feature>
<dbReference type="GO" id="GO:0042078">
    <property type="term" value="P:germ-line stem cell division"/>
    <property type="evidence" value="ECO:0007669"/>
    <property type="project" value="TreeGrafter"/>
</dbReference>
<protein>
    <recommendedName>
        <fullName evidence="1">RNA helicase</fullName>
        <ecNumber evidence="1">3.6.4.13</ecNumber>
    </recommendedName>
</protein>
<comment type="caution">
    <text evidence="9">The sequence shown here is derived from an EMBL/GenBank/DDBJ whole genome shotgun (WGS) entry which is preliminary data.</text>
</comment>
<dbReference type="InterPro" id="IPR002999">
    <property type="entry name" value="Tudor"/>
</dbReference>
<dbReference type="PANTHER" id="PTHR22655">
    <property type="entry name" value="ATP-DEPENDENT RNA HELICASE TDRD12-RELATED"/>
    <property type="match status" value="1"/>
</dbReference>
<keyword evidence="5" id="KW-0347">Helicase</keyword>
<dbReference type="Gene3D" id="2.30.30.140">
    <property type="match status" value="1"/>
</dbReference>
<dbReference type="Gene3D" id="2.40.50.90">
    <property type="match status" value="1"/>
</dbReference>
<dbReference type="InterPro" id="IPR035437">
    <property type="entry name" value="SNase_OB-fold_sf"/>
</dbReference>
<keyword evidence="2" id="KW-0677">Repeat</keyword>
<evidence type="ECO:0000256" key="3">
    <source>
        <dbReference type="ARBA" id="ARBA00022741"/>
    </source>
</evidence>
<evidence type="ECO:0000256" key="1">
    <source>
        <dbReference type="ARBA" id="ARBA00012552"/>
    </source>
</evidence>
<accession>A0AAD7ZYD9</accession>
<keyword evidence="4" id="KW-0378">Hydrolase</keyword>
<evidence type="ECO:0000256" key="7">
    <source>
        <dbReference type="ARBA" id="ARBA00047984"/>
    </source>
</evidence>
<reference evidence="9" key="1">
    <citation type="journal article" date="2023" name="IScience">
        <title>Live-bearing cockroach genome reveals convergent evolutionary mechanisms linked to viviparity in insects and beyond.</title>
        <authorList>
            <person name="Fouks B."/>
            <person name="Harrison M.C."/>
            <person name="Mikhailova A.A."/>
            <person name="Marchal E."/>
            <person name="English S."/>
            <person name="Carruthers M."/>
            <person name="Jennings E.C."/>
            <person name="Chiamaka E.L."/>
            <person name="Frigard R.A."/>
            <person name="Pippel M."/>
            <person name="Attardo G.M."/>
            <person name="Benoit J.B."/>
            <person name="Bornberg-Bauer E."/>
            <person name="Tobe S.S."/>
        </authorList>
    </citation>
    <scope>NUCLEOTIDE SEQUENCE</scope>
    <source>
        <strain evidence="9">Stay&amp;Tobe</strain>
    </source>
</reference>
<evidence type="ECO:0000256" key="4">
    <source>
        <dbReference type="ARBA" id="ARBA00022801"/>
    </source>
</evidence>
<dbReference type="GO" id="GO:0016787">
    <property type="term" value="F:hydrolase activity"/>
    <property type="evidence" value="ECO:0007669"/>
    <property type="project" value="UniProtKB-KW"/>
</dbReference>
<keyword evidence="3" id="KW-0547">Nucleotide-binding</keyword>
<dbReference type="EMBL" id="JASPKZ010005288">
    <property type="protein sequence ID" value="KAJ9589012.1"/>
    <property type="molecule type" value="Genomic_DNA"/>
</dbReference>
<dbReference type="PANTHER" id="PTHR22655:SF2">
    <property type="entry name" value="ATP-DEPENDENT RNA HELICASE TDRD12-RELATED"/>
    <property type="match status" value="1"/>
</dbReference>
<name>A0AAD7ZYD9_DIPPU</name>
<keyword evidence="10" id="KW-1185">Reference proteome</keyword>
<organism evidence="9 10">
    <name type="scientific">Diploptera punctata</name>
    <name type="common">Pacific beetle cockroach</name>
    <dbReference type="NCBI Taxonomy" id="6984"/>
    <lineage>
        <taxon>Eukaryota</taxon>
        <taxon>Metazoa</taxon>
        <taxon>Ecdysozoa</taxon>
        <taxon>Arthropoda</taxon>
        <taxon>Hexapoda</taxon>
        <taxon>Insecta</taxon>
        <taxon>Pterygota</taxon>
        <taxon>Neoptera</taxon>
        <taxon>Polyneoptera</taxon>
        <taxon>Dictyoptera</taxon>
        <taxon>Blattodea</taxon>
        <taxon>Blaberoidea</taxon>
        <taxon>Blaberidae</taxon>
        <taxon>Diplopterinae</taxon>
        <taxon>Diploptera</taxon>
    </lineage>
</organism>
<proteinExistence type="predicted"/>
<dbReference type="GO" id="GO:0003724">
    <property type="term" value="F:RNA helicase activity"/>
    <property type="evidence" value="ECO:0007669"/>
    <property type="project" value="UniProtKB-EC"/>
</dbReference>
<keyword evidence="6" id="KW-0067">ATP-binding</keyword>
<gene>
    <name evidence="9" type="ORF">L9F63_017707</name>
</gene>
<reference evidence="9" key="2">
    <citation type="submission" date="2023-05" db="EMBL/GenBank/DDBJ databases">
        <authorList>
            <person name="Fouks B."/>
        </authorList>
    </citation>
    <scope>NUCLEOTIDE SEQUENCE</scope>
    <source>
        <strain evidence="9">Stay&amp;Tobe</strain>
        <tissue evidence="9">Testes</tissue>
    </source>
</reference>
<dbReference type="AlphaFoldDB" id="A0AAD7ZYD9"/>
<evidence type="ECO:0000259" key="8">
    <source>
        <dbReference type="Pfam" id="PF00567"/>
    </source>
</evidence>
<evidence type="ECO:0000256" key="2">
    <source>
        <dbReference type="ARBA" id="ARBA00022737"/>
    </source>
</evidence>
<feature type="domain" description="Tudor" evidence="8">
    <location>
        <begin position="16"/>
        <end position="139"/>
    </location>
</feature>
<dbReference type="GO" id="GO:0005737">
    <property type="term" value="C:cytoplasm"/>
    <property type="evidence" value="ECO:0007669"/>
    <property type="project" value="UniProtKB-ARBA"/>
</dbReference>
<sequence>MAGIDGELPEGATLISVMHMVNPSTFWISETPSKDMTQERLELEEMENELQKHCRHVKFYNPSSYMPEQGELVAVEHPETHRWHRGRVEEVLNLASGFMYKVFLVDHGVPMRIHNSSMQELHSSFQSLNYQALHFVLYGVLPVTRQLQFENTDVHTQVMNHWTSAAVKFVKGLLKEASKTYILYHRNTKQTVYGDLYLELEDRVISLKKELCDNEYAIFSEELFAEDSHDISGRAFTTSTDGNSSHDRTSCKSLKTDTVKSGRHNIREYLSEFYDRKKVKDSFERIEQWRQNNASFEENK</sequence>
<evidence type="ECO:0000313" key="9">
    <source>
        <dbReference type="EMBL" id="KAJ9589012.1"/>
    </source>
</evidence>
<evidence type="ECO:0000256" key="6">
    <source>
        <dbReference type="ARBA" id="ARBA00022840"/>
    </source>
</evidence>
<dbReference type="SUPFAM" id="SSF63748">
    <property type="entry name" value="Tudor/PWWP/MBT"/>
    <property type="match status" value="1"/>
</dbReference>
<evidence type="ECO:0000313" key="10">
    <source>
        <dbReference type="Proteomes" id="UP001233999"/>
    </source>
</evidence>
<evidence type="ECO:0000256" key="5">
    <source>
        <dbReference type="ARBA" id="ARBA00022806"/>
    </source>
</evidence>
<dbReference type="GO" id="GO:0005524">
    <property type="term" value="F:ATP binding"/>
    <property type="evidence" value="ECO:0007669"/>
    <property type="project" value="UniProtKB-KW"/>
</dbReference>
<dbReference type="EC" id="3.6.4.13" evidence="1"/>